<feature type="transmembrane region" description="Helical" evidence="1">
    <location>
        <begin position="47"/>
        <end position="65"/>
    </location>
</feature>
<dbReference type="GeneID" id="23865759"/>
<proteinExistence type="predicted"/>
<dbReference type="AlphaFoldDB" id="D0A143"/>
<evidence type="ECO:0000313" key="3">
    <source>
        <dbReference type="Proteomes" id="UP000002316"/>
    </source>
</evidence>
<reference evidence="3" key="1">
    <citation type="journal article" date="2010" name="PLoS Negl. Trop. Dis.">
        <title>The genome sequence of Trypanosoma brucei gambiense, causative agent of chronic human african trypanosomiasis.</title>
        <authorList>
            <person name="Jackson A.P."/>
            <person name="Sanders M."/>
            <person name="Berry A."/>
            <person name="McQuillan J."/>
            <person name="Aslett M.A."/>
            <person name="Quail M.A."/>
            <person name="Chukualim B."/>
            <person name="Capewell P."/>
            <person name="MacLeod A."/>
            <person name="Melville S.E."/>
            <person name="Gibson W."/>
            <person name="Barry J.D."/>
            <person name="Berriman M."/>
            <person name="Hertz-Fowler C."/>
        </authorList>
    </citation>
    <scope>NUCLEOTIDE SEQUENCE [LARGE SCALE GENOMIC DNA]</scope>
    <source>
        <strain evidence="3">MHOM/CI/86/DAL972</strain>
    </source>
</reference>
<keyword evidence="1" id="KW-0812">Transmembrane</keyword>
<sequence>MSYRGHLNSANLQAVLLPWCKPYSKVIKGNFFFVCVGSRCVQVSNSFFLLVVFLLLLFFSSFVLLQPSTDAELAKGTDDRTRHFIRSKKERVPHAITTSPIRLLHP</sequence>
<gene>
    <name evidence="2" type="ORF">TbgDal_X660</name>
</gene>
<accession>D0A143</accession>
<dbReference type="Proteomes" id="UP000002316">
    <property type="component" value="Chromosome 10"/>
</dbReference>
<protein>
    <submittedName>
        <fullName evidence="2">Uncharacterized protein</fullName>
    </submittedName>
</protein>
<evidence type="ECO:0000313" key="2">
    <source>
        <dbReference type="EMBL" id="CBH14985.1"/>
    </source>
</evidence>
<evidence type="ECO:0000256" key="1">
    <source>
        <dbReference type="SAM" id="Phobius"/>
    </source>
</evidence>
<dbReference type="RefSeq" id="XP_011777251.1">
    <property type="nucleotide sequence ID" value="XM_011778949.1"/>
</dbReference>
<organism evidence="2 3">
    <name type="scientific">Trypanosoma brucei gambiense (strain MHOM/CI/86/DAL972)</name>
    <dbReference type="NCBI Taxonomy" id="679716"/>
    <lineage>
        <taxon>Eukaryota</taxon>
        <taxon>Discoba</taxon>
        <taxon>Euglenozoa</taxon>
        <taxon>Kinetoplastea</taxon>
        <taxon>Metakinetoplastina</taxon>
        <taxon>Trypanosomatida</taxon>
        <taxon>Trypanosomatidae</taxon>
        <taxon>Trypanosoma</taxon>
    </lineage>
</organism>
<name>D0A143_TRYB9</name>
<keyword evidence="1" id="KW-1133">Transmembrane helix</keyword>
<dbReference type="EMBL" id="FN554973">
    <property type="protein sequence ID" value="CBH14985.1"/>
    <property type="molecule type" value="Genomic_DNA"/>
</dbReference>
<dbReference type="KEGG" id="tbg:TbgDal_X660"/>
<keyword evidence="1" id="KW-0472">Membrane</keyword>